<dbReference type="Proteomes" id="UP001153954">
    <property type="component" value="Unassembled WGS sequence"/>
</dbReference>
<gene>
    <name evidence="1" type="ORF">EEDITHA_LOCUS13288</name>
</gene>
<evidence type="ECO:0000313" key="1">
    <source>
        <dbReference type="EMBL" id="CAH2098141.1"/>
    </source>
</evidence>
<organism evidence="1 2">
    <name type="scientific">Euphydryas editha</name>
    <name type="common">Edith's checkerspot</name>
    <dbReference type="NCBI Taxonomy" id="104508"/>
    <lineage>
        <taxon>Eukaryota</taxon>
        <taxon>Metazoa</taxon>
        <taxon>Ecdysozoa</taxon>
        <taxon>Arthropoda</taxon>
        <taxon>Hexapoda</taxon>
        <taxon>Insecta</taxon>
        <taxon>Pterygota</taxon>
        <taxon>Neoptera</taxon>
        <taxon>Endopterygota</taxon>
        <taxon>Lepidoptera</taxon>
        <taxon>Glossata</taxon>
        <taxon>Ditrysia</taxon>
        <taxon>Papilionoidea</taxon>
        <taxon>Nymphalidae</taxon>
        <taxon>Nymphalinae</taxon>
        <taxon>Euphydryas</taxon>
    </lineage>
</organism>
<dbReference type="AlphaFoldDB" id="A0AAU9UGI3"/>
<reference evidence="1" key="1">
    <citation type="submission" date="2022-03" db="EMBL/GenBank/DDBJ databases">
        <authorList>
            <person name="Tunstrom K."/>
        </authorList>
    </citation>
    <scope>NUCLEOTIDE SEQUENCE</scope>
</reference>
<protein>
    <submittedName>
        <fullName evidence="1">Uncharacterized protein</fullName>
    </submittedName>
</protein>
<dbReference type="InterPro" id="IPR032063">
    <property type="entry name" value="MavL-like"/>
</dbReference>
<dbReference type="EMBL" id="CAKOGL010000019">
    <property type="protein sequence ID" value="CAH2098141.1"/>
    <property type="molecule type" value="Genomic_DNA"/>
</dbReference>
<name>A0AAU9UGI3_EUPED</name>
<sequence length="527" mass="59813">MDKLPNFETISWCKPDWEIPNITDQNKSFLQKCVTLSTLNLSDDVDEIIEKSKAFPIPFPIQTVRLINLKSQRPVERLKRNITSTYPIIHERVLILMTKFLEYKKQFGSDIEKGLYDNMTMPELIDRILKKRAVCFVGPKDKYVLLSGEKGKEGWEEIGTTEEKLPLVLENCLSYDEMKLSAMVYVSGYTECINDGTRSNKGVMRDNCEQEAIIIGLIGPRFRRLGKMDYEDIIISKQQNCPENGYGEESKDLVKRLKKDQEAEEKRAAKYALRELWAEFYQTIPSVYNDAMLKDAKSNDYTQTYRHVLKGKINSIFNNEVYYKRICVIVETTLIEAEHRAKECGKNAFINVIGCGLGLWMISKHQPDVYVLTFLERIKAFLNNDMLNHVTDINFAYIKDAPNVSGMFQNSNEGSETGGKIFLKSNTHPKGGINVYMENREPSAHLTGEHAGKLLVLTYPWDSNAHPGNEFWYGSLSSSGDPAAACSTQVSELHNAHINPAVSAYNVRVAGRSGLKTLSEYCLALTA</sequence>
<proteinExistence type="predicted"/>
<evidence type="ECO:0000313" key="2">
    <source>
        <dbReference type="Proteomes" id="UP001153954"/>
    </source>
</evidence>
<comment type="caution">
    <text evidence="1">The sequence shown here is derived from an EMBL/GenBank/DDBJ whole genome shotgun (WGS) entry which is preliminary data.</text>
</comment>
<accession>A0AAU9UGI3</accession>
<keyword evidence="2" id="KW-1185">Reference proteome</keyword>
<dbReference type="Pfam" id="PF16062">
    <property type="entry name" value="MavL-like"/>
    <property type="match status" value="1"/>
</dbReference>